<reference evidence="2 3" key="1">
    <citation type="submission" date="2020-01" db="EMBL/GenBank/DDBJ databases">
        <authorList>
            <person name="Lee S.D."/>
        </authorList>
    </citation>
    <scope>NUCLEOTIDE SEQUENCE [LARGE SCALE GENOMIC DNA]</scope>
    <source>
        <strain evidence="2 3">SAP-1</strain>
    </source>
</reference>
<reference evidence="2 3" key="2">
    <citation type="submission" date="2020-06" db="EMBL/GenBank/DDBJ databases">
        <title>Polyphasic characterization of a Rahnella strain isolated from tree sap.</title>
        <authorList>
            <person name="Kim I.S."/>
        </authorList>
    </citation>
    <scope>NUCLEOTIDE SEQUENCE [LARGE SCALE GENOMIC DNA]</scope>
    <source>
        <strain evidence="2 3">SAP-1</strain>
    </source>
</reference>
<gene>
    <name evidence="2" type="ORF">GW590_22725</name>
</gene>
<sequence length="158" mass="17763">MIKQIDRNTLTQLAQVAAQSPRLRSNLNLHPDVSDEVQRLAIAMEPGTYVRIHRHPHTWEMLTALAGRFVVLVYDEKGEVIDRLLLGEETRLLEISANTWHSVLSLDKGGVIFEVKQGAYRPVTEQDSFPGSPVEGQDDVQETLAWYAQAKVGDKLAF</sequence>
<dbReference type="InterPro" id="IPR011051">
    <property type="entry name" value="RmlC_Cupin_sf"/>
</dbReference>
<name>A0A848MRI8_9GAMM</name>
<dbReference type="CDD" id="cd07005">
    <property type="entry name" value="cupin_WbuC-like"/>
    <property type="match status" value="1"/>
</dbReference>
<dbReference type="Gene3D" id="2.60.120.10">
    <property type="entry name" value="Jelly Rolls"/>
    <property type="match status" value="1"/>
</dbReference>
<evidence type="ECO:0000313" key="3">
    <source>
        <dbReference type="Proteomes" id="UP000585363"/>
    </source>
</evidence>
<evidence type="ECO:0000259" key="1">
    <source>
        <dbReference type="Pfam" id="PF19480"/>
    </source>
</evidence>
<dbReference type="Pfam" id="PF19480">
    <property type="entry name" value="DUF6016"/>
    <property type="match status" value="1"/>
</dbReference>
<protein>
    <submittedName>
        <fullName evidence="2">WbuC family cupin fold metalloprotein</fullName>
    </submittedName>
</protein>
<comment type="caution">
    <text evidence="2">The sequence shown here is derived from an EMBL/GenBank/DDBJ whole genome shotgun (WGS) entry which is preliminary data.</text>
</comment>
<dbReference type="InterPro" id="IPR014710">
    <property type="entry name" value="RmlC-like_jellyroll"/>
</dbReference>
<proteinExistence type="predicted"/>
<keyword evidence="3" id="KW-1185">Reference proteome</keyword>
<dbReference type="NCBIfam" id="TIGR04366">
    <property type="entry name" value="cupin_WbuC"/>
    <property type="match status" value="1"/>
</dbReference>
<organism evidence="2 3">
    <name type="scientific">Rouxiella aceris</name>
    <dbReference type="NCBI Taxonomy" id="2703884"/>
    <lineage>
        <taxon>Bacteria</taxon>
        <taxon>Pseudomonadati</taxon>
        <taxon>Pseudomonadota</taxon>
        <taxon>Gammaproteobacteria</taxon>
        <taxon>Enterobacterales</taxon>
        <taxon>Yersiniaceae</taxon>
        <taxon>Rouxiella</taxon>
    </lineage>
</organism>
<dbReference type="InterPro" id="IPR027565">
    <property type="entry name" value="Cupin_WbuC"/>
</dbReference>
<evidence type="ECO:0000313" key="2">
    <source>
        <dbReference type="EMBL" id="NMP29669.1"/>
    </source>
</evidence>
<dbReference type="AlphaFoldDB" id="A0A848MRI8"/>
<dbReference type="RefSeq" id="WP_169405377.1">
    <property type="nucleotide sequence ID" value="NZ_JAADJU010000016.1"/>
</dbReference>
<dbReference type="Proteomes" id="UP000585363">
    <property type="component" value="Unassembled WGS sequence"/>
</dbReference>
<feature type="domain" description="Cupin fold metalloprotein WbuC cupin" evidence="1">
    <location>
        <begin position="5"/>
        <end position="85"/>
    </location>
</feature>
<dbReference type="SUPFAM" id="SSF51182">
    <property type="entry name" value="RmlC-like cupins"/>
    <property type="match status" value="1"/>
</dbReference>
<dbReference type="InterPro" id="IPR046058">
    <property type="entry name" value="WbuC_cupin"/>
</dbReference>
<dbReference type="EMBL" id="JAADJU010000016">
    <property type="protein sequence ID" value="NMP29669.1"/>
    <property type="molecule type" value="Genomic_DNA"/>
</dbReference>
<accession>A0A848MRI8</accession>